<evidence type="ECO:0000313" key="2">
    <source>
        <dbReference type="EMBL" id="CAK0798306.1"/>
    </source>
</evidence>
<protein>
    <submittedName>
        <fullName evidence="2">Uncharacterized protein</fullName>
    </submittedName>
</protein>
<evidence type="ECO:0000313" key="3">
    <source>
        <dbReference type="Proteomes" id="UP001189429"/>
    </source>
</evidence>
<dbReference type="Proteomes" id="UP001189429">
    <property type="component" value="Unassembled WGS sequence"/>
</dbReference>
<dbReference type="EMBL" id="CAUYUJ010001916">
    <property type="protein sequence ID" value="CAK0798306.1"/>
    <property type="molecule type" value="Genomic_DNA"/>
</dbReference>
<sequence>LQRGRRWRGGPRGGDGRADARRAEDGGRRRRRGGPARVREAVAGGRRPRRGGDIFRPGGSAGAPGGPVQRGAAAPARRGVRRGPAEGRVLAGEGGGRIGVPQAL</sequence>
<feature type="compositionally biased region" description="Low complexity" evidence="1">
    <location>
        <begin position="66"/>
        <end position="77"/>
    </location>
</feature>
<proteinExistence type="predicted"/>
<comment type="caution">
    <text evidence="2">The sequence shown here is derived from an EMBL/GenBank/DDBJ whole genome shotgun (WGS) entry which is preliminary data.</text>
</comment>
<feature type="region of interest" description="Disordered" evidence="1">
    <location>
        <begin position="1"/>
        <end position="104"/>
    </location>
</feature>
<feature type="compositionally biased region" description="Basic and acidic residues" evidence="1">
    <location>
        <begin position="14"/>
        <end position="27"/>
    </location>
</feature>
<accession>A0ABN9Q294</accession>
<feature type="non-terminal residue" evidence="2">
    <location>
        <position position="1"/>
    </location>
</feature>
<gene>
    <name evidence="2" type="ORF">PCOR1329_LOCUS7100</name>
</gene>
<reference evidence="2" key="1">
    <citation type="submission" date="2023-10" db="EMBL/GenBank/DDBJ databases">
        <authorList>
            <person name="Chen Y."/>
            <person name="Shah S."/>
            <person name="Dougan E. K."/>
            <person name="Thang M."/>
            <person name="Chan C."/>
        </authorList>
    </citation>
    <scope>NUCLEOTIDE SEQUENCE [LARGE SCALE GENOMIC DNA]</scope>
</reference>
<evidence type="ECO:0000256" key="1">
    <source>
        <dbReference type="SAM" id="MobiDB-lite"/>
    </source>
</evidence>
<keyword evidence="3" id="KW-1185">Reference proteome</keyword>
<name>A0ABN9Q294_9DINO</name>
<organism evidence="2 3">
    <name type="scientific">Prorocentrum cordatum</name>
    <dbReference type="NCBI Taxonomy" id="2364126"/>
    <lineage>
        <taxon>Eukaryota</taxon>
        <taxon>Sar</taxon>
        <taxon>Alveolata</taxon>
        <taxon>Dinophyceae</taxon>
        <taxon>Prorocentrales</taxon>
        <taxon>Prorocentraceae</taxon>
        <taxon>Prorocentrum</taxon>
    </lineage>
</organism>
<feature type="non-terminal residue" evidence="2">
    <location>
        <position position="104"/>
    </location>
</feature>